<keyword evidence="3" id="KW-1185">Reference proteome</keyword>
<dbReference type="SUPFAM" id="SSF55021">
    <property type="entry name" value="ACT-like"/>
    <property type="match status" value="2"/>
</dbReference>
<gene>
    <name evidence="2" type="ORF">SAMN06295920_10181</name>
</gene>
<dbReference type="InterPro" id="IPR045865">
    <property type="entry name" value="ACT-like_dom_sf"/>
</dbReference>
<dbReference type="Proteomes" id="UP000189818">
    <property type="component" value="Unassembled WGS sequence"/>
</dbReference>
<dbReference type="EMBL" id="FUYM01000001">
    <property type="protein sequence ID" value="SKB25142.1"/>
    <property type="molecule type" value="Genomic_DNA"/>
</dbReference>
<name>A0A1T4ZQX2_9SPHN</name>
<dbReference type="PANTHER" id="PTHR39199:SF1">
    <property type="entry name" value="BLR5128 PROTEIN"/>
    <property type="match status" value="1"/>
</dbReference>
<organism evidence="2 3">
    <name type="scientific">Rhizorhabdus histidinilytica</name>
    <dbReference type="NCBI Taxonomy" id="439228"/>
    <lineage>
        <taxon>Bacteria</taxon>
        <taxon>Pseudomonadati</taxon>
        <taxon>Pseudomonadota</taxon>
        <taxon>Alphaproteobacteria</taxon>
        <taxon>Sphingomonadales</taxon>
        <taxon>Sphingomonadaceae</taxon>
        <taxon>Rhizorhabdus</taxon>
    </lineage>
</organism>
<dbReference type="AlphaFoldDB" id="A0A1T4ZQX2"/>
<protein>
    <recommendedName>
        <fullName evidence="1">CASTOR ACT domain-containing protein</fullName>
    </recommendedName>
</protein>
<sequence>MAGQAGPGLTGESDLARLLATMEPRLHDRPYAIRPLADGEAPPAGAFALIAEEEGRTLIAAESDGGWARISLTVHSDLAAVGLTAALSTALAEAGISANVVAAWRHDHIFVPWPRRHDALAALATLGERA</sequence>
<dbReference type="InterPro" id="IPR027795">
    <property type="entry name" value="CASTOR_ACT_dom"/>
</dbReference>
<accession>A0A1T4ZQX2</accession>
<dbReference type="Pfam" id="PF13840">
    <property type="entry name" value="ACT_7"/>
    <property type="match status" value="1"/>
</dbReference>
<proteinExistence type="predicted"/>
<evidence type="ECO:0000313" key="2">
    <source>
        <dbReference type="EMBL" id="SKB25142.1"/>
    </source>
</evidence>
<dbReference type="Gene3D" id="3.30.2130.10">
    <property type="entry name" value="VC0802-like"/>
    <property type="match status" value="1"/>
</dbReference>
<evidence type="ECO:0000259" key="1">
    <source>
        <dbReference type="Pfam" id="PF13840"/>
    </source>
</evidence>
<feature type="domain" description="CASTOR ACT" evidence="1">
    <location>
        <begin position="63"/>
        <end position="123"/>
    </location>
</feature>
<evidence type="ECO:0000313" key="3">
    <source>
        <dbReference type="Proteomes" id="UP000189818"/>
    </source>
</evidence>
<dbReference type="STRING" id="439228.SAMN06295920_10181"/>
<dbReference type="RefSeq" id="WP_079646075.1">
    <property type="nucleotide sequence ID" value="NZ_FUYM01000001.1"/>
</dbReference>
<dbReference type="OrthoDB" id="517867at2"/>
<dbReference type="PANTHER" id="PTHR39199">
    <property type="entry name" value="BLR5128 PROTEIN"/>
    <property type="match status" value="1"/>
</dbReference>
<reference evidence="3" key="1">
    <citation type="submission" date="2017-02" db="EMBL/GenBank/DDBJ databases">
        <authorList>
            <person name="Varghese N."/>
            <person name="Submissions S."/>
        </authorList>
    </citation>
    <scope>NUCLEOTIDE SEQUENCE [LARGE SCALE GENOMIC DNA]</scope>
    <source>
        <strain evidence="3">UM2</strain>
    </source>
</reference>